<keyword evidence="2" id="KW-1185">Reference proteome</keyword>
<organism evidence="1 2">
    <name type="scientific">Psychrosphaera aquimarina</name>
    <dbReference type="NCBI Taxonomy" id="2044854"/>
    <lineage>
        <taxon>Bacteria</taxon>
        <taxon>Pseudomonadati</taxon>
        <taxon>Pseudomonadota</taxon>
        <taxon>Gammaproteobacteria</taxon>
        <taxon>Alteromonadales</taxon>
        <taxon>Pseudoalteromonadaceae</taxon>
        <taxon>Psychrosphaera</taxon>
    </lineage>
</organism>
<comment type="caution">
    <text evidence="1">The sequence shown here is derived from an EMBL/GenBank/DDBJ whole genome shotgun (WGS) entry which is preliminary data.</text>
</comment>
<evidence type="ECO:0000313" key="2">
    <source>
        <dbReference type="Proteomes" id="UP001257914"/>
    </source>
</evidence>
<gene>
    <name evidence="1" type="ORF">RT723_10705</name>
</gene>
<protein>
    <submittedName>
        <fullName evidence="1">Uncharacterized protein</fullName>
    </submittedName>
</protein>
<sequence length="274" mass="32045">MLNILRPYHAAIDLLSRKKSNYSFKRLSNIKQDNLNRLNKKRDALISQFSKERLKREPALKLANQIKVIEYEIDYIQNAQLLDPRNLVKDHREFRKSYQVMLDNAADNITSFTESGISGLRTLSNIENGVYNSSSNCVKWKPDLLANYPNRNELIRDIESQPFHSNKFEQALFEKMKAIIKTSSNEINIYVQQINKPIGLFPALIPFRGYERSKLITKALEEEGIIDKLNIKLITLRKEAAIKNKKIKEIHKKKYEQKERNREAEIDALLEKID</sequence>
<reference evidence="1 2" key="1">
    <citation type="submission" date="2023-10" db="EMBL/GenBank/DDBJ databases">
        <title>Psychrosphaera aquimaarina strain SW33 isolated from seawater.</title>
        <authorList>
            <person name="Bayburt H."/>
            <person name="Kim J.M."/>
            <person name="Choi B.J."/>
            <person name="Jeon C.O."/>
        </authorList>
    </citation>
    <scope>NUCLEOTIDE SEQUENCE [LARGE SCALE GENOMIC DNA]</scope>
    <source>
        <strain evidence="1 2">KCTC 52743</strain>
    </source>
</reference>
<proteinExistence type="predicted"/>
<dbReference type="Proteomes" id="UP001257914">
    <property type="component" value="Unassembled WGS sequence"/>
</dbReference>
<dbReference type="EMBL" id="JAWCUA010000007">
    <property type="protein sequence ID" value="MDU0113458.1"/>
    <property type="molecule type" value="Genomic_DNA"/>
</dbReference>
<accession>A0ABU3R195</accession>
<evidence type="ECO:0000313" key="1">
    <source>
        <dbReference type="EMBL" id="MDU0113458.1"/>
    </source>
</evidence>
<name>A0ABU3R195_9GAMM</name>
<dbReference type="RefSeq" id="WP_315947068.1">
    <property type="nucleotide sequence ID" value="NZ_JAWCUA010000007.1"/>
</dbReference>